<dbReference type="Proteomes" id="UP001177021">
    <property type="component" value="Unassembled WGS sequence"/>
</dbReference>
<evidence type="ECO:0000313" key="2">
    <source>
        <dbReference type="Proteomes" id="UP001177021"/>
    </source>
</evidence>
<organism evidence="1 2">
    <name type="scientific">Trifolium pratense</name>
    <name type="common">Red clover</name>
    <dbReference type="NCBI Taxonomy" id="57577"/>
    <lineage>
        <taxon>Eukaryota</taxon>
        <taxon>Viridiplantae</taxon>
        <taxon>Streptophyta</taxon>
        <taxon>Embryophyta</taxon>
        <taxon>Tracheophyta</taxon>
        <taxon>Spermatophyta</taxon>
        <taxon>Magnoliopsida</taxon>
        <taxon>eudicotyledons</taxon>
        <taxon>Gunneridae</taxon>
        <taxon>Pentapetalae</taxon>
        <taxon>rosids</taxon>
        <taxon>fabids</taxon>
        <taxon>Fabales</taxon>
        <taxon>Fabaceae</taxon>
        <taxon>Papilionoideae</taxon>
        <taxon>50 kb inversion clade</taxon>
        <taxon>NPAAA clade</taxon>
        <taxon>Hologalegina</taxon>
        <taxon>IRL clade</taxon>
        <taxon>Trifolieae</taxon>
        <taxon>Trifolium</taxon>
    </lineage>
</organism>
<accession>A0ACB0M5Q9</accession>
<evidence type="ECO:0000313" key="1">
    <source>
        <dbReference type="EMBL" id="CAJ2677025.1"/>
    </source>
</evidence>
<keyword evidence="2" id="KW-1185">Reference proteome</keyword>
<gene>
    <name evidence="1" type="ORF">MILVUS5_LOCUS39622</name>
</gene>
<proteinExistence type="predicted"/>
<dbReference type="EMBL" id="CASHSV030000823">
    <property type="protein sequence ID" value="CAJ2677025.1"/>
    <property type="molecule type" value="Genomic_DNA"/>
</dbReference>
<sequence length="624" mass="70028">MTKATKSNANSEMTKSNNNSSGNNNNNNNNNSSGNNNNNSNNNHNNSSSSSNNNNDNNYNYNYNNNNNLLSPVNTSVATNTSPDTGAKNEKKKKSLLPKLFGSKRNGRGSDEDALKPNNEGDSISISLDLEKKIETRRKAFLEASPIMRKSFSERETSPGIEGLNLSNFERPTMAPENEIQSFRIFVATWNVGGKSPNFDLNLQDFLLVEGSADIYVLGFQEIVPLSAGNVLVIEDNEPAAKWLALISQALNTPKSEFSDSSDSGTGSKTKETKSPASLNFFQKPSLKAISRNFRAEGSSLLKACNCPVESPSRDRRRVRKFSDPMNKLDNEIRGASTMEELLSIAEIPSSPGQSKYSLISSKQMVGIFLTIWTKKELVPHIGHLRVDSVGRGIMGCLGNKGCISMSMSLHQTSFCFVCSHLASGEKEGDEVRRNSDVAEILKGTQFPRICKHPCRRAPEKIVDHDRIIWLGDLNYRVALSYEETRVLLEDNDWDTLLEKDQLNIERDAGRVFTGFKEGRIVFAPTYKYSHNSDSYAGETVKSKKKRRTPAWCDRILWRGRSIEQLSYIRGESRFSDHRPVCAVFSVGVEVRSRNNRFRKGYSYTSPRPEYEDYIPQRHSFYDF</sequence>
<name>A0ACB0M5Q9_TRIPR</name>
<comment type="caution">
    <text evidence="1">The sequence shown here is derived from an EMBL/GenBank/DDBJ whole genome shotgun (WGS) entry which is preliminary data.</text>
</comment>
<protein>
    <submittedName>
        <fullName evidence="1">Uncharacterized protein</fullName>
    </submittedName>
</protein>
<reference evidence="1" key="1">
    <citation type="submission" date="2023-10" db="EMBL/GenBank/DDBJ databases">
        <authorList>
            <person name="Rodriguez Cubillos JULIANA M."/>
            <person name="De Vega J."/>
        </authorList>
    </citation>
    <scope>NUCLEOTIDE SEQUENCE</scope>
</reference>